<geneLocation type="plasmid" evidence="1">
    <name>pR1CP1</name>
</geneLocation>
<gene>
    <name evidence="1" type="ORF">R1CP_38520</name>
    <name evidence="2" type="ORF">R1CP_39025</name>
</gene>
<dbReference type="EMBL" id="CP009112">
    <property type="protein sequence ID" value="ANS32393.1"/>
    <property type="molecule type" value="Genomic_DNA"/>
</dbReference>
<keyword evidence="1" id="KW-0614">Plasmid</keyword>
<geneLocation type="plasmid" evidence="3">
    <name>pr1cp1</name>
</geneLocation>
<dbReference type="EMBL" id="CP009112">
    <property type="protein sequence ID" value="ANS32300.1"/>
    <property type="molecule type" value="Genomic_DNA"/>
</dbReference>
<evidence type="ECO:0000313" key="3">
    <source>
        <dbReference type="Proteomes" id="UP000186108"/>
    </source>
</evidence>
<evidence type="ECO:0000313" key="2">
    <source>
        <dbReference type="EMBL" id="ANS32393.1"/>
    </source>
</evidence>
<accession>A0A1B1KIB0</accession>
<evidence type="ECO:0000313" key="1">
    <source>
        <dbReference type="EMBL" id="ANS32300.1"/>
    </source>
</evidence>
<sequence>MNTFARLARMCLDELESVSAVNAQGSRLGYGTYCLLHRFTLTDEILSIPVDE</sequence>
<protein>
    <submittedName>
        <fullName evidence="1">Uncharacterized protein</fullName>
    </submittedName>
</protein>
<dbReference type="AlphaFoldDB" id="A0A1B1KIB0"/>
<proteinExistence type="predicted"/>
<name>A0A1B1KIB0_RHOOP</name>
<dbReference type="Proteomes" id="UP000186108">
    <property type="component" value="Plasmid pR1CP1"/>
</dbReference>
<reference evidence="1 3" key="1">
    <citation type="submission" date="2014-07" db="EMBL/GenBank/DDBJ databases">
        <authorList>
            <person name="Zhang J.E."/>
            <person name="Yang H."/>
            <person name="Guo J."/>
            <person name="Deng Z."/>
            <person name="Luo H."/>
            <person name="Luo M."/>
            <person name="Zhao B."/>
        </authorList>
    </citation>
    <scope>NUCLEOTIDE SEQUENCE [LARGE SCALE GENOMIC DNA]</scope>
    <source>
        <strain evidence="1 3">1CP</strain>
        <plasmid evidence="3">Plasmid pr1cp1</plasmid>
        <plasmid evidence="1">pR1CP1</plasmid>
    </source>
</reference>
<organism evidence="1 3">
    <name type="scientific">Rhodococcus opacus</name>
    <name type="common">Nocardia opaca</name>
    <dbReference type="NCBI Taxonomy" id="37919"/>
    <lineage>
        <taxon>Bacteria</taxon>
        <taxon>Bacillati</taxon>
        <taxon>Actinomycetota</taxon>
        <taxon>Actinomycetes</taxon>
        <taxon>Mycobacteriales</taxon>
        <taxon>Nocardiaceae</taxon>
        <taxon>Rhodococcus</taxon>
    </lineage>
</organism>